<dbReference type="EMBL" id="KV426253">
    <property type="protein sequence ID" value="KZV83823.1"/>
    <property type="molecule type" value="Genomic_DNA"/>
</dbReference>
<accession>A0A165D5G3</accession>
<proteinExistence type="predicted"/>
<gene>
    <name evidence="2" type="ORF">EXIGLDRAFT_754177</name>
</gene>
<name>A0A165D5G3_EXIGL</name>
<dbReference type="Proteomes" id="UP000077266">
    <property type="component" value="Unassembled WGS sequence"/>
</dbReference>
<feature type="compositionally biased region" description="Basic and acidic residues" evidence="1">
    <location>
        <begin position="326"/>
        <end position="336"/>
    </location>
</feature>
<sequence>MGIEDVDTLRLTLGRVEQRLRAATGNADRPSPNAQADVAYGLDDDDIDLMRRLLSFAQGNERSPVADTSTSRKRPREERTLFRTEEDTFGSVPKRRRVHPAVGAASAPSTSPPTTNTVTGAARSALAHSSSHLPRALTELEARERLEDLRAELDILMDAFQFPDVAEFLFDSDGFDVEDGRPNPDSPAMVAVRAHEVTLVNVMQEALCILCGGFSMATVQLQQDVARAISAAREDLHAAVQDAVAMYIDGLRGLTPSPSSLERDLDDDEFLRSLPYYNTGGTDHLSALNEQEAHAREEEVYKSRRRTRSRLRAEGSVTHTGIQQEQEVRAMPDSRSRNSASKTPLQLAGVGADDLGAHADGHDAKNRALAVGQKDPSQPHRLRDGPTATSQRCRNFLALLANMASPSIYGELSSALAFELGTDAPTGKDGAALPKLTCEPTVEAVGASVKNLKEYEARAWIAKMHSSLSELCFAWSIEGMYVQMVQDMVDRGEIETTDNVPRKNIMSALYEQLSAKLHIPEKKLQEWRRKGMRWAWLLYCGSVPAFLAVNLMDLKNDFMDGLDVDSLAEVGCMLRNPTDYKDPETTTGFVLPTIMHWGRCFNLKVGGRVFGVDLKEDDALISETFDFGMKRPPPRGSEWDDWDSTSQCTLFEPLPEELKHRPRPTPLAWTAPPAPGGTHIVTLALDPIDKPNLPFKKGDKAGRMKFTREQREIALRNQVRCDTLEELKEKAKAHVVEKDGPYLVIRGNFAKEMNFAAMIISPSVLPLAEMDALRTFVQDATLINPESVPTSSEFKKYRFPALHLVWTNRYSEKGDDLTTDPDAAPCMDRLDGNDKQRLLRLHRDARADLLAWRTTATGLEKVFALITARLKEHLPEQYEILLNFVETIPCGSWSPCAPFGGMVLNYGVSCESHVDDDLALCVVIIFGEFEGGELGLYEARVLLELKGMSIFVFCSDKLTHFNCPFQGSRGSIALSTEKASVAWVNFRNGWKSYMADRKRRLRKGKGKASK</sequence>
<feature type="compositionally biased region" description="Low complexity" evidence="1">
    <location>
        <begin position="100"/>
        <end position="118"/>
    </location>
</feature>
<keyword evidence="3" id="KW-1185">Reference proteome</keyword>
<dbReference type="STRING" id="1314781.A0A165D5G3"/>
<evidence type="ECO:0000313" key="3">
    <source>
        <dbReference type="Proteomes" id="UP000077266"/>
    </source>
</evidence>
<feature type="compositionally biased region" description="Basic and acidic residues" evidence="1">
    <location>
        <begin position="75"/>
        <end position="86"/>
    </location>
</feature>
<organism evidence="2 3">
    <name type="scientific">Exidia glandulosa HHB12029</name>
    <dbReference type="NCBI Taxonomy" id="1314781"/>
    <lineage>
        <taxon>Eukaryota</taxon>
        <taxon>Fungi</taxon>
        <taxon>Dikarya</taxon>
        <taxon>Basidiomycota</taxon>
        <taxon>Agaricomycotina</taxon>
        <taxon>Agaricomycetes</taxon>
        <taxon>Auriculariales</taxon>
        <taxon>Exidiaceae</taxon>
        <taxon>Exidia</taxon>
    </lineage>
</organism>
<evidence type="ECO:0000256" key="1">
    <source>
        <dbReference type="SAM" id="MobiDB-lite"/>
    </source>
</evidence>
<reference evidence="2 3" key="1">
    <citation type="journal article" date="2016" name="Mol. Biol. Evol.">
        <title>Comparative Genomics of Early-Diverging Mushroom-Forming Fungi Provides Insights into the Origins of Lignocellulose Decay Capabilities.</title>
        <authorList>
            <person name="Nagy L.G."/>
            <person name="Riley R."/>
            <person name="Tritt A."/>
            <person name="Adam C."/>
            <person name="Daum C."/>
            <person name="Floudas D."/>
            <person name="Sun H."/>
            <person name="Yadav J.S."/>
            <person name="Pangilinan J."/>
            <person name="Larsson K.H."/>
            <person name="Matsuura K."/>
            <person name="Barry K."/>
            <person name="Labutti K."/>
            <person name="Kuo R."/>
            <person name="Ohm R.A."/>
            <person name="Bhattacharya S.S."/>
            <person name="Shirouzu T."/>
            <person name="Yoshinaga Y."/>
            <person name="Martin F.M."/>
            <person name="Grigoriev I.V."/>
            <person name="Hibbett D.S."/>
        </authorList>
    </citation>
    <scope>NUCLEOTIDE SEQUENCE [LARGE SCALE GENOMIC DNA]</scope>
    <source>
        <strain evidence="2 3">HHB12029</strain>
    </source>
</reference>
<dbReference type="Gene3D" id="3.60.130.30">
    <property type="match status" value="1"/>
</dbReference>
<feature type="region of interest" description="Disordered" evidence="1">
    <location>
        <begin position="60"/>
        <end position="118"/>
    </location>
</feature>
<feature type="compositionally biased region" description="Polar residues" evidence="1">
    <location>
        <begin position="60"/>
        <end position="69"/>
    </location>
</feature>
<feature type="region of interest" description="Disordered" evidence="1">
    <location>
        <begin position="292"/>
        <end position="343"/>
    </location>
</feature>
<evidence type="ECO:0000313" key="2">
    <source>
        <dbReference type="EMBL" id="KZV83823.1"/>
    </source>
</evidence>
<dbReference type="InParanoid" id="A0A165D5G3"/>
<dbReference type="AlphaFoldDB" id="A0A165D5G3"/>
<protein>
    <submittedName>
        <fullName evidence="2">Uncharacterized protein</fullName>
    </submittedName>
</protein>
<feature type="compositionally biased region" description="Basic and acidic residues" evidence="1">
    <location>
        <begin position="292"/>
        <end position="302"/>
    </location>
</feature>
<dbReference type="OrthoDB" id="2690740at2759"/>